<dbReference type="EMBL" id="BAAALG010000013">
    <property type="protein sequence ID" value="GAA1112405.1"/>
    <property type="molecule type" value="Genomic_DNA"/>
</dbReference>
<dbReference type="SUPFAM" id="SSF53850">
    <property type="entry name" value="Periplasmic binding protein-like II"/>
    <property type="match status" value="1"/>
</dbReference>
<evidence type="ECO:0000313" key="3">
    <source>
        <dbReference type="EMBL" id="GAA1112405.1"/>
    </source>
</evidence>
<comment type="caution">
    <text evidence="3">The sequence shown here is derived from an EMBL/GenBank/DDBJ whole genome shotgun (WGS) entry which is preliminary data.</text>
</comment>
<proteinExistence type="predicted"/>
<keyword evidence="2" id="KW-1133">Transmembrane helix</keyword>
<gene>
    <name evidence="3" type="ORF">GCM10009668_37600</name>
</gene>
<dbReference type="Proteomes" id="UP001501581">
    <property type="component" value="Unassembled WGS sequence"/>
</dbReference>
<evidence type="ECO:0000256" key="1">
    <source>
        <dbReference type="SAM" id="MobiDB-lite"/>
    </source>
</evidence>
<dbReference type="RefSeq" id="WP_343996420.1">
    <property type="nucleotide sequence ID" value="NZ_BAAALG010000013.1"/>
</dbReference>
<feature type="compositionally biased region" description="Polar residues" evidence="1">
    <location>
        <begin position="798"/>
        <end position="820"/>
    </location>
</feature>
<reference evidence="4" key="1">
    <citation type="journal article" date="2019" name="Int. J. Syst. Evol. Microbiol.">
        <title>The Global Catalogue of Microorganisms (GCM) 10K type strain sequencing project: providing services to taxonomists for standard genome sequencing and annotation.</title>
        <authorList>
            <consortium name="The Broad Institute Genomics Platform"/>
            <consortium name="The Broad Institute Genome Sequencing Center for Infectious Disease"/>
            <person name="Wu L."/>
            <person name="Ma J."/>
        </authorList>
    </citation>
    <scope>NUCLEOTIDE SEQUENCE [LARGE SCALE GENOMIC DNA]</scope>
    <source>
        <strain evidence="4">JCM 13008</strain>
    </source>
</reference>
<evidence type="ECO:0000256" key="2">
    <source>
        <dbReference type="SAM" id="Phobius"/>
    </source>
</evidence>
<keyword evidence="2" id="KW-0472">Membrane</keyword>
<sequence length="854" mass="90900">MSSNHDPRWLERLWRGSLALTLAGLVGAGALAATASATPSTERTGEAGGLTQTRTLSRVFAADGAEEVVDSREVTVQVSHADQLRGRERVKVSWSGARPSGARAADPYGENGLSQEYPVVVMQCRGTDDPDAPASAQVRPETCWTSTRQQRSLAVSDRTAVWRHDLFATDAAREAKSGRDPFPATECNDPASLSSHVTPFQARDGKEHLACTAETMPPEAAVGAAYPPAEVAAFTGADGTGSVSFEVRSDVENGSLGCSATVACSIVVVPIMGISCLDDDRECRRAGRWLPGSSNFSQQGVDLAVSPQLWWSESNWRNRFTFPVTFGLPADTCDIQDSRPPTGFYGSELLAQAALQWSPAYCLSKSRFKFQHNRMPDEAGFKLMETGQGAAALVSGERESTGDAPVGYAPTAITGFSVGYSIDRPDNAGEYGQLRLNARLLAKLLTQSYLGSDLGRGHPGIEDNPLSINRDPEFQRLNPGLDDTAREAAATVLSLSESSDVIESLTSYLQADPAARAFIAGKPDPWGMVINPSYKAIALPTREWPLLDEYVPSTERECLQQNPAPYFTQLAAPVATMRKIAEAVLDAWPNVQTRCERATSSDPWKLGRVERQGLGTRFVLGIVSLGDSARFGLRDAALETKPGSFVAPSEASMAAAVKLAKQKERTGPFVIEQKAVRASGKAYPGTMVVYTAARLHGADKAESKKVAQFIRVATTEGQRPGRGNGDLPAGYLPIRRAGVTAPLFATAQRVADLVEAQQAPTTAAEPGDGEDDGTTDPSTDAPGTAPDPDDAENPDQDGPTTAQDPTKLASSVTATPDSSSRLGRVALPLALGIALLGGLLSSAARVMMRLRRIR</sequence>
<accession>A0ABP4EN16</accession>
<organism evidence="3 4">
    <name type="scientific">Nocardioides dubius</name>
    <dbReference type="NCBI Taxonomy" id="317019"/>
    <lineage>
        <taxon>Bacteria</taxon>
        <taxon>Bacillati</taxon>
        <taxon>Actinomycetota</taxon>
        <taxon>Actinomycetes</taxon>
        <taxon>Propionibacteriales</taxon>
        <taxon>Nocardioidaceae</taxon>
        <taxon>Nocardioides</taxon>
    </lineage>
</organism>
<feature type="region of interest" description="Disordered" evidence="1">
    <location>
        <begin position="758"/>
        <end position="820"/>
    </location>
</feature>
<name>A0ABP4EN16_9ACTN</name>
<feature type="region of interest" description="Disordered" evidence="1">
    <location>
        <begin position="173"/>
        <end position="197"/>
    </location>
</feature>
<evidence type="ECO:0000313" key="4">
    <source>
        <dbReference type="Proteomes" id="UP001501581"/>
    </source>
</evidence>
<protein>
    <submittedName>
        <fullName evidence="3">Uncharacterized protein</fullName>
    </submittedName>
</protein>
<keyword evidence="4" id="KW-1185">Reference proteome</keyword>
<keyword evidence="2" id="KW-0812">Transmembrane</keyword>
<feature type="transmembrane region" description="Helical" evidence="2">
    <location>
        <begin position="825"/>
        <end position="848"/>
    </location>
</feature>
<feature type="compositionally biased region" description="Low complexity" evidence="1">
    <location>
        <begin position="775"/>
        <end position="786"/>
    </location>
</feature>
<dbReference type="Gene3D" id="3.40.190.10">
    <property type="entry name" value="Periplasmic binding protein-like II"/>
    <property type="match status" value="1"/>
</dbReference>